<protein>
    <submittedName>
        <fullName evidence="2">Uncharacterized protein</fullName>
    </submittedName>
</protein>
<organism evidence="2 3">
    <name type="scientific">Brassica napus</name>
    <name type="common">Rape</name>
    <dbReference type="NCBI Taxonomy" id="3708"/>
    <lineage>
        <taxon>Eukaryota</taxon>
        <taxon>Viridiplantae</taxon>
        <taxon>Streptophyta</taxon>
        <taxon>Embryophyta</taxon>
        <taxon>Tracheophyta</taxon>
        <taxon>Spermatophyta</taxon>
        <taxon>Magnoliopsida</taxon>
        <taxon>eudicotyledons</taxon>
        <taxon>Gunneridae</taxon>
        <taxon>Pentapetalae</taxon>
        <taxon>rosids</taxon>
        <taxon>malvids</taxon>
        <taxon>Brassicales</taxon>
        <taxon>Brassicaceae</taxon>
        <taxon>Brassiceae</taxon>
        <taxon>Brassica</taxon>
    </lineage>
</organism>
<evidence type="ECO:0000313" key="3">
    <source>
        <dbReference type="Proteomes" id="UP000824890"/>
    </source>
</evidence>
<comment type="caution">
    <text evidence="2">The sequence shown here is derived from an EMBL/GenBank/DDBJ whole genome shotgun (WGS) entry which is preliminary data.</text>
</comment>
<feature type="compositionally biased region" description="Pro residues" evidence="1">
    <location>
        <begin position="171"/>
        <end position="182"/>
    </location>
</feature>
<reference evidence="2 3" key="1">
    <citation type="submission" date="2021-05" db="EMBL/GenBank/DDBJ databases">
        <title>Genome Assembly of Synthetic Allotetraploid Brassica napus Reveals Homoeologous Exchanges between Subgenomes.</title>
        <authorList>
            <person name="Davis J.T."/>
        </authorList>
    </citation>
    <scope>NUCLEOTIDE SEQUENCE [LARGE SCALE GENOMIC DNA]</scope>
    <source>
        <strain evidence="3">cv. Da-Ae</strain>
        <tissue evidence="2">Seedling</tissue>
    </source>
</reference>
<dbReference type="EMBL" id="JAGKQM010000003">
    <property type="protein sequence ID" value="KAH0935325.1"/>
    <property type="molecule type" value="Genomic_DNA"/>
</dbReference>
<proteinExistence type="predicted"/>
<dbReference type="PANTHER" id="PTHR36053">
    <property type="entry name" value="OSJNBB0017I01.18 PROTEIN"/>
    <property type="match status" value="1"/>
</dbReference>
<dbReference type="Proteomes" id="UP000824890">
    <property type="component" value="Unassembled WGS sequence"/>
</dbReference>
<keyword evidence="3" id="KW-1185">Reference proteome</keyword>
<gene>
    <name evidence="2" type="ORF">HID58_012442</name>
</gene>
<evidence type="ECO:0000313" key="2">
    <source>
        <dbReference type="EMBL" id="KAH0935325.1"/>
    </source>
</evidence>
<feature type="non-terminal residue" evidence="2">
    <location>
        <position position="1"/>
    </location>
</feature>
<accession>A0ABQ8E125</accession>
<sequence>SEGGGRERDDTAAMDATVWESMHAQVCSSYADSIFVQRKLIVVVARVERTPSCFLEVEEDKLNKCSKDASASMLLLWTIDKYVYLVKGLGRVFCKKGCDADSDSWEDCVSDCSEICYKDPVLKDRQWSAYIDRSPGAASYSEECFHACVAGCGYKFEVESEEVNKVKPKRPPPPPPKPQPPPRAKRPMQPPSDEDVPTSSA</sequence>
<evidence type="ECO:0000256" key="1">
    <source>
        <dbReference type="SAM" id="MobiDB-lite"/>
    </source>
</evidence>
<feature type="compositionally biased region" description="Acidic residues" evidence="1">
    <location>
        <begin position="192"/>
        <end position="201"/>
    </location>
</feature>
<name>A0ABQ8E125_BRANA</name>
<dbReference type="PANTHER" id="PTHR36053:SF1">
    <property type="entry name" value="OS04G0680300 PROTEIN"/>
    <property type="match status" value="1"/>
</dbReference>
<feature type="region of interest" description="Disordered" evidence="1">
    <location>
        <begin position="163"/>
        <end position="201"/>
    </location>
</feature>